<protein>
    <submittedName>
        <fullName evidence="15 16">Uncharacterized protein</fullName>
    </submittedName>
</protein>
<dbReference type="InterPro" id="IPR050794">
    <property type="entry name" value="CPA2_transporter"/>
</dbReference>
<dbReference type="InParanoid" id="A0A0R0H6I8"/>
<dbReference type="EMBL" id="CM000845">
    <property type="protein sequence ID" value="KRH23874.1"/>
    <property type="molecule type" value="Genomic_DNA"/>
</dbReference>
<feature type="domain" description="Cation/H+ exchanger transmembrane" evidence="12">
    <location>
        <begin position="17"/>
        <end position="294"/>
    </location>
</feature>
<keyword evidence="6 10" id="KW-1133">Transmembrane helix</keyword>
<name>A0A0R0H6I8_SOYBN</name>
<reference evidence="15" key="3">
    <citation type="submission" date="2018-07" db="EMBL/GenBank/DDBJ databases">
        <title>WGS assembly of Glycine max.</title>
        <authorList>
            <person name="Schmutz J."/>
            <person name="Cannon S."/>
            <person name="Schlueter J."/>
            <person name="Ma J."/>
            <person name="Mitros T."/>
            <person name="Nelson W."/>
            <person name="Hyten D."/>
            <person name="Song Q."/>
            <person name="Thelen J."/>
            <person name="Cheng J."/>
            <person name="Xu D."/>
            <person name="Hellsten U."/>
            <person name="May G."/>
            <person name="Yu Y."/>
            <person name="Sakurai T."/>
            <person name="Umezawa T."/>
            <person name="Bhattacharyya M."/>
            <person name="Sandhu D."/>
            <person name="Valliyodan B."/>
            <person name="Lindquist E."/>
            <person name="Peto M."/>
            <person name="Grant D."/>
            <person name="Shu S."/>
            <person name="Goodstein D."/>
            <person name="Barry K."/>
            <person name="Futrell-Griggs M."/>
            <person name="Abernathy B."/>
            <person name="Du J."/>
            <person name="Tian Z."/>
            <person name="Zhu L."/>
            <person name="Gill N."/>
            <person name="Joshi T."/>
            <person name="Libault M."/>
            <person name="Sethuraman A."/>
            <person name="Zhang X."/>
            <person name="Shinozaki K."/>
            <person name="Nguyen H."/>
            <person name="Wing R."/>
            <person name="Cregan P."/>
            <person name="Specht J."/>
            <person name="Grimwood J."/>
            <person name="Rokhsar D."/>
            <person name="Stacey G."/>
            <person name="Shoemaker R."/>
            <person name="Jackson S."/>
        </authorList>
    </citation>
    <scope>NUCLEOTIDE SEQUENCE</scope>
    <source>
        <tissue evidence="15">Callus</tissue>
    </source>
</reference>
<feature type="transmembrane region" description="Helical" evidence="10">
    <location>
        <begin position="241"/>
        <end position="260"/>
    </location>
</feature>
<comment type="similarity">
    <text evidence="9">Belongs to the monovalent cation:proton antiporter 2 (CPA2) transporter (TC 2.A.37) family. CHX (TC 2.A.37.4) subfamily.</text>
</comment>
<evidence type="ECO:0000259" key="13">
    <source>
        <dbReference type="Pfam" id="PF23256"/>
    </source>
</evidence>
<feature type="signal peptide" evidence="11">
    <location>
        <begin position="1"/>
        <end position="28"/>
    </location>
</feature>
<dbReference type="OMA" id="ITMAHDI"/>
<feature type="transmembrane region" description="Helical" evidence="10">
    <location>
        <begin position="272"/>
        <end position="296"/>
    </location>
</feature>
<dbReference type="EnsemblPlants" id="KRH23874">
    <property type="protein sequence ID" value="KRH23874"/>
    <property type="gene ID" value="GLYMA_12G008100"/>
</dbReference>
<reference evidence="16" key="2">
    <citation type="submission" date="2018-02" db="UniProtKB">
        <authorList>
            <consortium name="EnsemblPlants"/>
        </authorList>
    </citation>
    <scope>IDENTIFICATION</scope>
    <source>
        <strain evidence="16">Williams 82</strain>
    </source>
</reference>
<evidence type="ECO:0000256" key="6">
    <source>
        <dbReference type="ARBA" id="ARBA00022989"/>
    </source>
</evidence>
<feature type="transmembrane region" description="Helical" evidence="10">
    <location>
        <begin position="212"/>
        <end position="234"/>
    </location>
</feature>
<keyword evidence="2" id="KW-0813">Transport</keyword>
<dbReference type="Pfam" id="PF23256">
    <property type="entry name" value="CHX17_2nd"/>
    <property type="match status" value="1"/>
</dbReference>
<dbReference type="GO" id="GO:0016020">
    <property type="term" value="C:membrane"/>
    <property type="evidence" value="ECO:0007669"/>
    <property type="project" value="UniProtKB-SubCell"/>
</dbReference>
<feature type="transmembrane region" description="Helical" evidence="10">
    <location>
        <begin position="171"/>
        <end position="192"/>
    </location>
</feature>
<dbReference type="GO" id="GO:0006885">
    <property type="term" value="P:regulation of pH"/>
    <property type="evidence" value="ECO:0000318"/>
    <property type="project" value="GO_Central"/>
</dbReference>
<dbReference type="PANTHER" id="PTHR32468">
    <property type="entry name" value="CATION/H + ANTIPORTER"/>
    <property type="match status" value="1"/>
</dbReference>
<evidence type="ECO:0000256" key="11">
    <source>
        <dbReference type="SAM" id="SignalP"/>
    </source>
</evidence>
<keyword evidence="5" id="KW-0630">Potassium</keyword>
<dbReference type="InterPro" id="IPR057291">
    <property type="entry name" value="CHX17_2nd"/>
</dbReference>
<dbReference type="GO" id="GO:1902600">
    <property type="term" value="P:proton transmembrane transport"/>
    <property type="evidence" value="ECO:0007669"/>
    <property type="project" value="InterPro"/>
</dbReference>
<feature type="chain" id="PRO_5014521504" evidence="11">
    <location>
        <begin position="29"/>
        <end position="664"/>
    </location>
</feature>
<keyword evidence="11" id="KW-0732">Signal</keyword>
<dbReference type="InterPro" id="IPR006153">
    <property type="entry name" value="Cation/H_exchanger_TM"/>
</dbReference>
<evidence type="ECO:0000256" key="3">
    <source>
        <dbReference type="ARBA" id="ARBA00022538"/>
    </source>
</evidence>
<accession>A0A0R0H6I8</accession>
<keyword evidence="3" id="KW-0633">Potassium transport</keyword>
<keyword evidence="4 10" id="KW-0812">Transmembrane</keyword>
<feature type="transmembrane region" description="Helical" evidence="10">
    <location>
        <begin position="127"/>
        <end position="150"/>
    </location>
</feature>
<evidence type="ECO:0000313" key="17">
    <source>
        <dbReference type="Proteomes" id="UP000008827"/>
    </source>
</evidence>
<evidence type="ECO:0000256" key="2">
    <source>
        <dbReference type="ARBA" id="ARBA00022448"/>
    </source>
</evidence>
<dbReference type="GO" id="GO:0006813">
    <property type="term" value="P:potassium ion transport"/>
    <property type="evidence" value="ECO:0007669"/>
    <property type="project" value="UniProtKB-KW"/>
</dbReference>
<dbReference type="Gene3D" id="1.20.1530.20">
    <property type="match status" value="1"/>
</dbReference>
<dbReference type="AlphaFoldDB" id="A0A0R0H6I8"/>
<evidence type="ECO:0000313" key="16">
    <source>
        <dbReference type="EnsemblPlants" id="KRH23874"/>
    </source>
</evidence>
<evidence type="ECO:0000256" key="8">
    <source>
        <dbReference type="ARBA" id="ARBA00023136"/>
    </source>
</evidence>
<dbReference type="Pfam" id="PF23259">
    <property type="entry name" value="CHX17_C"/>
    <property type="match status" value="1"/>
</dbReference>
<evidence type="ECO:0000256" key="4">
    <source>
        <dbReference type="ARBA" id="ARBA00022692"/>
    </source>
</evidence>
<proteinExistence type="inferred from homology"/>
<keyword evidence="7" id="KW-0406">Ion transport</keyword>
<keyword evidence="17" id="KW-1185">Reference proteome</keyword>
<gene>
    <name evidence="15" type="ORF">GLYMA_12G008100</name>
</gene>
<evidence type="ECO:0000256" key="7">
    <source>
        <dbReference type="ARBA" id="ARBA00023065"/>
    </source>
</evidence>
<dbReference type="Proteomes" id="UP000008827">
    <property type="component" value="Chromosome 12"/>
</dbReference>
<feature type="domain" description="Cation/H(+) antiporter C-terminal" evidence="14">
    <location>
        <begin position="492"/>
        <end position="648"/>
    </location>
</feature>
<dbReference type="InterPro" id="IPR038770">
    <property type="entry name" value="Na+/solute_symporter_sf"/>
</dbReference>
<evidence type="ECO:0000256" key="5">
    <source>
        <dbReference type="ARBA" id="ARBA00022958"/>
    </source>
</evidence>
<keyword evidence="8 10" id="KW-0472">Membrane</keyword>
<feature type="transmembrane region" description="Helical" evidence="10">
    <location>
        <begin position="87"/>
        <end position="115"/>
    </location>
</feature>
<dbReference type="GO" id="GO:0098662">
    <property type="term" value="P:inorganic cation transmembrane transport"/>
    <property type="evidence" value="ECO:0000318"/>
    <property type="project" value="GO_Central"/>
</dbReference>
<evidence type="ECO:0000256" key="10">
    <source>
        <dbReference type="SAM" id="Phobius"/>
    </source>
</evidence>
<dbReference type="Gramene" id="KRH23874">
    <property type="protein sequence ID" value="KRH23874"/>
    <property type="gene ID" value="GLYMA_12G008100"/>
</dbReference>
<feature type="domain" description="Cation/H(+) antiporter central" evidence="13">
    <location>
        <begin position="388"/>
        <end position="486"/>
    </location>
</feature>
<dbReference type="PANTHER" id="PTHR32468:SF92">
    <property type="entry name" value="CATION_H+ EXCHANGER 3"/>
    <property type="match status" value="1"/>
</dbReference>
<feature type="transmembrane region" description="Helical" evidence="10">
    <location>
        <begin position="49"/>
        <end position="71"/>
    </location>
</feature>
<evidence type="ECO:0000259" key="12">
    <source>
        <dbReference type="Pfam" id="PF00999"/>
    </source>
</evidence>
<dbReference type="GO" id="GO:0015297">
    <property type="term" value="F:antiporter activity"/>
    <property type="evidence" value="ECO:0007669"/>
    <property type="project" value="InterPro"/>
</dbReference>
<evidence type="ECO:0000256" key="9">
    <source>
        <dbReference type="ARBA" id="ARBA00038341"/>
    </source>
</evidence>
<dbReference type="GO" id="GO:0012505">
    <property type="term" value="C:endomembrane system"/>
    <property type="evidence" value="ECO:0000318"/>
    <property type="project" value="GO_Central"/>
</dbReference>
<dbReference type="PaxDb" id="3847-GLYMA12G01060.1"/>
<evidence type="ECO:0000259" key="14">
    <source>
        <dbReference type="Pfam" id="PF23259"/>
    </source>
</evidence>
<evidence type="ECO:0000313" key="15">
    <source>
        <dbReference type="EMBL" id="KRH23874.1"/>
    </source>
</evidence>
<sequence>MTPLFRYFTHQHGLAFTLSLSALVSSTASPVLTRLITSLKIGKSDIGSLVIGAGMHSDFLCSLLLSVGYIFMPSDAYCIGTKKDKTLLTIITVSIVIVAQTMFTAVVSPVFMAWVNNENPEGKPMKGSHLILSIAFVVMICASSTLYDYSPVLSAFMTGICLPREGRVSKWVVSKINSLLTTIFFPVFFLWMGYVADITKFDPGDPTTWLRVILPIAIVVVGKVVGTLVAGALLGFHWPESIAIGLLLITKGHFQIYMAIKGLSCGTATTSSSGIISVITIFLTLVHAPIVVAQIIKRARKRAPTHSNALQLLDPLSELRIFLCLHGLDNVPASINFMEISRGSADSGILVYVAEIIELTDQIAATMESGEGVHTTTIKDKEVTEIREQVTSSFQAYVDRDGDGITFKRSLAVSTITNMAKNICVLAEDLMIALIILPFHRKQRQDGKLDGGNPGFRYVNRKLLKSAPCSVGILVNRGFGSIEKISRFEALLKVAVIFIGGKDDREALAYVGRVAWHPGVKVIVIRFLVDTNEESSRLAAHRVTLTEQEEEMGLDDECFAQFYERYIVGGRISYMEKHLANASETFSTLRSFEGQYSLVIVGREGGANSILTKGMNDWQQCPELGPIGDVLSGPDFSTSVSVLIIQQHKLRGELDGLDEEFSIM</sequence>
<reference evidence="15 16" key="1">
    <citation type="journal article" date="2010" name="Nature">
        <title>Genome sequence of the palaeopolyploid soybean.</title>
        <authorList>
            <person name="Schmutz J."/>
            <person name="Cannon S.B."/>
            <person name="Schlueter J."/>
            <person name="Ma J."/>
            <person name="Mitros T."/>
            <person name="Nelson W."/>
            <person name="Hyten D.L."/>
            <person name="Song Q."/>
            <person name="Thelen J.J."/>
            <person name="Cheng J."/>
            <person name="Xu D."/>
            <person name="Hellsten U."/>
            <person name="May G.D."/>
            <person name="Yu Y."/>
            <person name="Sakurai T."/>
            <person name="Umezawa T."/>
            <person name="Bhattacharyya M.K."/>
            <person name="Sandhu D."/>
            <person name="Valliyodan B."/>
            <person name="Lindquist E."/>
            <person name="Peto M."/>
            <person name="Grant D."/>
            <person name="Shu S."/>
            <person name="Goodstein D."/>
            <person name="Barry K."/>
            <person name="Futrell-Griggs M."/>
            <person name="Abernathy B."/>
            <person name="Du J."/>
            <person name="Tian Z."/>
            <person name="Zhu L."/>
            <person name="Gill N."/>
            <person name="Joshi T."/>
            <person name="Libault M."/>
            <person name="Sethuraman A."/>
            <person name="Zhang X.-C."/>
            <person name="Shinozaki K."/>
            <person name="Nguyen H.T."/>
            <person name="Wing R.A."/>
            <person name="Cregan P."/>
            <person name="Specht J."/>
            <person name="Grimwood J."/>
            <person name="Rokhsar D."/>
            <person name="Stacey G."/>
            <person name="Shoemaker R.C."/>
            <person name="Jackson S.A."/>
        </authorList>
    </citation>
    <scope>NUCLEOTIDE SEQUENCE</scope>
    <source>
        <strain evidence="16">cv. Williams 82</strain>
        <tissue evidence="15">Callus</tissue>
    </source>
</reference>
<dbReference type="Pfam" id="PF00999">
    <property type="entry name" value="Na_H_Exchanger"/>
    <property type="match status" value="1"/>
</dbReference>
<comment type="subcellular location">
    <subcellularLocation>
        <location evidence="1">Membrane</location>
        <topology evidence="1">Multi-pass membrane protein</topology>
    </subcellularLocation>
</comment>
<organism evidence="15">
    <name type="scientific">Glycine max</name>
    <name type="common">Soybean</name>
    <name type="synonym">Glycine hispida</name>
    <dbReference type="NCBI Taxonomy" id="3847"/>
    <lineage>
        <taxon>Eukaryota</taxon>
        <taxon>Viridiplantae</taxon>
        <taxon>Streptophyta</taxon>
        <taxon>Embryophyta</taxon>
        <taxon>Tracheophyta</taxon>
        <taxon>Spermatophyta</taxon>
        <taxon>Magnoliopsida</taxon>
        <taxon>eudicotyledons</taxon>
        <taxon>Gunneridae</taxon>
        <taxon>Pentapetalae</taxon>
        <taxon>rosids</taxon>
        <taxon>fabids</taxon>
        <taxon>Fabales</taxon>
        <taxon>Fabaceae</taxon>
        <taxon>Papilionoideae</taxon>
        <taxon>50 kb inversion clade</taxon>
        <taxon>NPAAA clade</taxon>
        <taxon>indigoferoid/millettioid clade</taxon>
        <taxon>Phaseoleae</taxon>
        <taxon>Glycine</taxon>
        <taxon>Glycine subgen. Soja</taxon>
    </lineage>
</organism>
<dbReference type="InterPro" id="IPR057290">
    <property type="entry name" value="CHX17_C"/>
</dbReference>
<evidence type="ECO:0000256" key="1">
    <source>
        <dbReference type="ARBA" id="ARBA00004141"/>
    </source>
</evidence>